<keyword evidence="2" id="KW-0805">Transcription regulation</keyword>
<dbReference type="InterPro" id="IPR046347">
    <property type="entry name" value="bZIP_sf"/>
</dbReference>
<dbReference type="RefSeq" id="XP_025428903.1">
    <property type="nucleotide sequence ID" value="XM_025570449.1"/>
</dbReference>
<dbReference type="SMART" id="SM00338">
    <property type="entry name" value="BRLZ"/>
    <property type="match status" value="1"/>
</dbReference>
<feature type="coiled-coil region" evidence="6">
    <location>
        <begin position="143"/>
        <end position="177"/>
    </location>
</feature>
<feature type="compositionally biased region" description="Basic residues" evidence="7">
    <location>
        <begin position="130"/>
        <end position="143"/>
    </location>
</feature>
<keyword evidence="10" id="KW-1185">Reference proteome</keyword>
<keyword evidence="5" id="KW-0539">Nucleus</keyword>
<evidence type="ECO:0000256" key="6">
    <source>
        <dbReference type="SAM" id="Coils"/>
    </source>
</evidence>
<dbReference type="GO" id="GO:0005634">
    <property type="term" value="C:nucleus"/>
    <property type="evidence" value="ECO:0007669"/>
    <property type="project" value="UniProtKB-SubCell"/>
</dbReference>
<gene>
    <name evidence="9" type="ORF">BP01DRAFT_127069</name>
</gene>
<keyword evidence="6" id="KW-0175">Coiled coil</keyword>
<dbReference type="PROSITE" id="PS00036">
    <property type="entry name" value="BZIP_BASIC"/>
    <property type="match status" value="1"/>
</dbReference>
<dbReference type="GO" id="GO:0001228">
    <property type="term" value="F:DNA-binding transcription activator activity, RNA polymerase II-specific"/>
    <property type="evidence" value="ECO:0007669"/>
    <property type="project" value="TreeGrafter"/>
</dbReference>
<keyword evidence="3" id="KW-0238">DNA-binding</keyword>
<evidence type="ECO:0000313" key="9">
    <source>
        <dbReference type="EMBL" id="PYH42921.1"/>
    </source>
</evidence>
<feature type="compositionally biased region" description="Low complexity" evidence="7">
    <location>
        <begin position="110"/>
        <end position="119"/>
    </location>
</feature>
<protein>
    <recommendedName>
        <fullName evidence="8">BZIP domain-containing protein</fullName>
    </recommendedName>
</protein>
<dbReference type="GO" id="GO:0000977">
    <property type="term" value="F:RNA polymerase II transcription regulatory region sequence-specific DNA binding"/>
    <property type="evidence" value="ECO:0007669"/>
    <property type="project" value="TreeGrafter"/>
</dbReference>
<accession>A0A318Z6J4</accession>
<dbReference type="Gene3D" id="1.20.5.170">
    <property type="match status" value="1"/>
</dbReference>
<evidence type="ECO:0000256" key="2">
    <source>
        <dbReference type="ARBA" id="ARBA00023015"/>
    </source>
</evidence>
<dbReference type="PROSITE" id="PS50217">
    <property type="entry name" value="BZIP"/>
    <property type="match status" value="1"/>
</dbReference>
<proteinExistence type="predicted"/>
<evidence type="ECO:0000256" key="3">
    <source>
        <dbReference type="ARBA" id="ARBA00023125"/>
    </source>
</evidence>
<dbReference type="GeneID" id="37071677"/>
<dbReference type="STRING" id="1450539.A0A318Z6J4"/>
<dbReference type="AlphaFoldDB" id="A0A318Z6J4"/>
<evidence type="ECO:0000256" key="1">
    <source>
        <dbReference type="ARBA" id="ARBA00004123"/>
    </source>
</evidence>
<comment type="subcellular location">
    <subcellularLocation>
        <location evidence="1">Nucleus</location>
    </subcellularLocation>
</comment>
<evidence type="ECO:0000256" key="7">
    <source>
        <dbReference type="SAM" id="MobiDB-lite"/>
    </source>
</evidence>
<evidence type="ECO:0000313" key="10">
    <source>
        <dbReference type="Proteomes" id="UP000248349"/>
    </source>
</evidence>
<dbReference type="EMBL" id="KZ821248">
    <property type="protein sequence ID" value="PYH42921.1"/>
    <property type="molecule type" value="Genomic_DNA"/>
</dbReference>
<dbReference type="OrthoDB" id="2257100at2759"/>
<organism evidence="9 10">
    <name type="scientific">Aspergillus saccharolyticus JOP 1030-1</name>
    <dbReference type="NCBI Taxonomy" id="1450539"/>
    <lineage>
        <taxon>Eukaryota</taxon>
        <taxon>Fungi</taxon>
        <taxon>Dikarya</taxon>
        <taxon>Ascomycota</taxon>
        <taxon>Pezizomycotina</taxon>
        <taxon>Eurotiomycetes</taxon>
        <taxon>Eurotiomycetidae</taxon>
        <taxon>Eurotiales</taxon>
        <taxon>Aspergillaceae</taxon>
        <taxon>Aspergillus</taxon>
        <taxon>Aspergillus subgen. Circumdati</taxon>
    </lineage>
</organism>
<evidence type="ECO:0000256" key="5">
    <source>
        <dbReference type="ARBA" id="ARBA00023242"/>
    </source>
</evidence>
<reference evidence="9 10" key="1">
    <citation type="submission" date="2016-12" db="EMBL/GenBank/DDBJ databases">
        <title>The genomes of Aspergillus section Nigri reveals drivers in fungal speciation.</title>
        <authorList>
            <consortium name="DOE Joint Genome Institute"/>
            <person name="Vesth T.C."/>
            <person name="Nybo J."/>
            <person name="Theobald S."/>
            <person name="Brandl J."/>
            <person name="Frisvad J.C."/>
            <person name="Nielsen K.F."/>
            <person name="Lyhne E.K."/>
            <person name="Kogle M.E."/>
            <person name="Kuo A."/>
            <person name="Riley R."/>
            <person name="Clum A."/>
            <person name="Nolan M."/>
            <person name="Lipzen A."/>
            <person name="Salamov A."/>
            <person name="Henrissat B."/>
            <person name="Wiebenga A."/>
            <person name="De Vries R.P."/>
            <person name="Grigoriev I.V."/>
            <person name="Mortensen U.H."/>
            <person name="Andersen M.R."/>
            <person name="Baker S.E."/>
        </authorList>
    </citation>
    <scope>NUCLEOTIDE SEQUENCE [LARGE SCALE GENOMIC DNA]</scope>
    <source>
        <strain evidence="9 10">JOP 1030-1</strain>
    </source>
</reference>
<dbReference type="PANTHER" id="PTHR13044:SF14">
    <property type="entry name" value="CRYPTOCEPHAL, ISOFORM A"/>
    <property type="match status" value="1"/>
</dbReference>
<dbReference type="Proteomes" id="UP000248349">
    <property type="component" value="Unassembled WGS sequence"/>
</dbReference>
<name>A0A318Z6J4_9EURO</name>
<evidence type="ECO:0000256" key="4">
    <source>
        <dbReference type="ARBA" id="ARBA00023163"/>
    </source>
</evidence>
<dbReference type="CDD" id="cd12193">
    <property type="entry name" value="bZIP_GCN4"/>
    <property type="match status" value="1"/>
</dbReference>
<dbReference type="InterPro" id="IPR004827">
    <property type="entry name" value="bZIP"/>
</dbReference>
<dbReference type="PANTHER" id="PTHR13044">
    <property type="entry name" value="ACTIVATING TRANSCRIPTION FACTOR ATF 4/5"/>
    <property type="match status" value="1"/>
</dbReference>
<dbReference type="SUPFAM" id="SSF57959">
    <property type="entry name" value="Leucine zipper domain"/>
    <property type="match status" value="1"/>
</dbReference>
<feature type="region of interest" description="Disordered" evidence="7">
    <location>
        <begin position="95"/>
        <end position="143"/>
    </location>
</feature>
<sequence>MAQTPSYSPLTTSDYHHPAASSCEEPLLWDPQLVDPLIFYSMDLPTISLMPPVLIDSTISDTDSFDHLGALPCNPIISVHTHASSSLPLCATATATQQGTKRSRDHTSTEESTGSETFSAPDMEEERLQEKRRRNKMASRRLRQRQVEHVSELESRLNQVTEERDGLRLQLAKWEAEVAVLRSLVGQQIT</sequence>
<keyword evidence="4" id="KW-0804">Transcription</keyword>
<feature type="domain" description="BZIP" evidence="8">
    <location>
        <begin position="125"/>
        <end position="188"/>
    </location>
</feature>
<evidence type="ECO:0000259" key="8">
    <source>
        <dbReference type="PROSITE" id="PS50217"/>
    </source>
</evidence>